<dbReference type="Gene3D" id="1.20.1510.10">
    <property type="entry name" value="Cation efflux protein transmembrane domain"/>
    <property type="match status" value="1"/>
</dbReference>
<feature type="transmembrane region" description="Helical" evidence="11">
    <location>
        <begin position="132"/>
        <end position="154"/>
    </location>
</feature>
<keyword evidence="6" id="KW-0926">Vacuole</keyword>
<evidence type="ECO:0000256" key="2">
    <source>
        <dbReference type="ARBA" id="ARBA00004128"/>
    </source>
</evidence>
<dbReference type="InterPro" id="IPR058533">
    <property type="entry name" value="Cation_efflux_TM"/>
</dbReference>
<feature type="transmembrane region" description="Helical" evidence="11">
    <location>
        <begin position="166"/>
        <end position="187"/>
    </location>
</feature>
<evidence type="ECO:0000256" key="11">
    <source>
        <dbReference type="SAM" id="Phobius"/>
    </source>
</evidence>
<protein>
    <submittedName>
        <fullName evidence="14">(thale cress) hypothetical protein</fullName>
    </submittedName>
</protein>
<dbReference type="Pfam" id="PF01545">
    <property type="entry name" value="Cation_efflux"/>
    <property type="match status" value="1"/>
</dbReference>
<keyword evidence="8" id="KW-0934">Plastid</keyword>
<evidence type="ECO:0000256" key="5">
    <source>
        <dbReference type="ARBA" id="ARBA00022448"/>
    </source>
</evidence>
<evidence type="ECO:0000259" key="12">
    <source>
        <dbReference type="Pfam" id="PF01545"/>
    </source>
</evidence>
<evidence type="ECO:0000256" key="4">
    <source>
        <dbReference type="ARBA" id="ARBA00009596"/>
    </source>
</evidence>
<comment type="function">
    <text evidence="1">Involved in sequestration of excess metal in the cytoplasm into vacuoles to maintain metal homeostasis.</text>
</comment>
<dbReference type="NCBIfam" id="TIGR01297">
    <property type="entry name" value="CDF"/>
    <property type="match status" value="1"/>
</dbReference>
<evidence type="ECO:0000256" key="8">
    <source>
        <dbReference type="ARBA" id="ARBA00022780"/>
    </source>
</evidence>
<dbReference type="InterPro" id="IPR036837">
    <property type="entry name" value="Cation_efflux_CTD_sf"/>
</dbReference>
<dbReference type="InterPro" id="IPR002524">
    <property type="entry name" value="Cation_efflux"/>
</dbReference>
<accession>A0A7G2EH43</accession>
<proteinExistence type="inferred from homology"/>
<dbReference type="GO" id="GO:0009706">
    <property type="term" value="C:chloroplast inner membrane"/>
    <property type="evidence" value="ECO:0007669"/>
    <property type="project" value="UniProtKB-SubCell"/>
</dbReference>
<sequence length="617" mass="66901">MASLCLSLHQTLTNPLSAPRCRPLSLSFPGSSTFSIRPSSRRATALTTRASYTPTPATERVISIASYALPFFNSLQYGRFLFAQYPRLGLLFEPIFPILNLYRSVPYASFVAFFGLYLGVVRNTSFSRYVRFNAMQAVTLDVLLAVPVLLTRILDPGQGGGFGMKAMMWGHTGVFVFSFMCFVYGVVSSLLGKTPYIPFVADAAVSSSSSQKPSFDFSRRWHFGHPDHHQQYQKPGEEGEKIFRLGLTADIGLSVAKALTGYLCGSTAIIADAAHSVSDVVLSGHGKFETLGALGISAMLLATGSGIAWHALDLLSIALSAAPEVIHSGHHHGIDMNHPILALTVTIASISIKEGLYWITKRAGEKQGSGLMMANAWHHRSDAISSLVALVGVGGSILGVNFLDPLAGLVVSTMIVNAGLKTGHQSILELVDAAIPAQQLEPIRQTILQVEGVKGCHRLRGRRAGSSLYLDVHIVVDPFSSVSVAHEVGEYVRRQINLNHPEVSEVFIHIDPAFLQFSCSTKDHDSITKESNICQEIKHVEATVSDIFSSQLSEKLTIKRITPHLLHSKILLQIVVAMPSTMSIQDVMIAAEHAEKEILKAAPNVARVSIQLSLNSE</sequence>
<dbReference type="InterPro" id="IPR027469">
    <property type="entry name" value="Cation_efflux_TMD_sf"/>
</dbReference>
<evidence type="ECO:0000313" key="15">
    <source>
        <dbReference type="Proteomes" id="UP000516314"/>
    </source>
</evidence>
<dbReference type="InterPro" id="IPR005691">
    <property type="entry name" value="Tic20"/>
</dbReference>
<evidence type="ECO:0000256" key="3">
    <source>
        <dbReference type="ARBA" id="ARBA00004478"/>
    </source>
</evidence>
<keyword evidence="8" id="KW-1001">Plastid inner membrane</keyword>
<evidence type="ECO:0000256" key="7">
    <source>
        <dbReference type="ARBA" id="ARBA00022692"/>
    </source>
</evidence>
<comment type="similarity">
    <text evidence="4">Belongs to the Tic20 family.</text>
</comment>
<feature type="transmembrane region" description="Helical" evidence="11">
    <location>
        <begin position="101"/>
        <end position="120"/>
    </location>
</feature>
<dbReference type="Proteomes" id="UP000516314">
    <property type="component" value="Chromosome 2"/>
</dbReference>
<keyword evidence="5" id="KW-0813">Transport</keyword>
<dbReference type="Pfam" id="PF16916">
    <property type="entry name" value="ZT_dimer"/>
    <property type="match status" value="1"/>
</dbReference>
<dbReference type="EMBL" id="LR881467">
    <property type="protein sequence ID" value="CAD5321682.1"/>
    <property type="molecule type" value="Genomic_DNA"/>
</dbReference>
<dbReference type="Gene3D" id="3.30.70.1350">
    <property type="entry name" value="Cation efflux protein, cytoplasmic domain"/>
    <property type="match status" value="1"/>
</dbReference>
<reference evidence="14 15" key="1">
    <citation type="submission" date="2020-09" db="EMBL/GenBank/DDBJ databases">
        <authorList>
            <person name="Ashkenazy H."/>
        </authorList>
    </citation>
    <scope>NUCLEOTIDE SEQUENCE [LARGE SCALE GENOMIC DNA]</scope>
    <source>
        <strain evidence="15">cv. Cdm-0</strain>
    </source>
</reference>
<feature type="domain" description="Cation efflux protein cytoplasmic" evidence="13">
    <location>
        <begin position="437"/>
        <end position="512"/>
    </location>
</feature>
<feature type="transmembrane region" description="Helical" evidence="11">
    <location>
        <begin position="291"/>
        <end position="312"/>
    </location>
</feature>
<name>A0A7G2EH43_ARATH</name>
<comment type="subcellular location">
    <subcellularLocation>
        <location evidence="3">Plastid</location>
        <location evidence="3">Chloroplast inner membrane</location>
        <topology evidence="3">Multi-pass membrane protein</topology>
    </subcellularLocation>
    <subcellularLocation>
        <location evidence="2">Vacuole membrane</location>
        <topology evidence="2">Multi-pass membrane protein</topology>
    </subcellularLocation>
</comment>
<dbReference type="AlphaFoldDB" id="A0A7G2EH43"/>
<feature type="domain" description="Cation efflux protein transmembrane" evidence="12">
    <location>
        <begin position="284"/>
        <end position="431"/>
    </location>
</feature>
<dbReference type="FunFam" id="3.30.70.1350:FF:000008">
    <property type="entry name" value="Metal tolerance protein C1"/>
    <property type="match status" value="1"/>
</dbReference>
<evidence type="ECO:0000256" key="10">
    <source>
        <dbReference type="ARBA" id="ARBA00023136"/>
    </source>
</evidence>
<dbReference type="InterPro" id="IPR050291">
    <property type="entry name" value="CDF_Transporter"/>
</dbReference>
<dbReference type="FunFam" id="1.20.1510.10:FF:000023">
    <property type="entry name" value="Metal tolerance protein C1"/>
    <property type="match status" value="1"/>
</dbReference>
<evidence type="ECO:0000259" key="13">
    <source>
        <dbReference type="Pfam" id="PF16916"/>
    </source>
</evidence>
<evidence type="ECO:0000256" key="1">
    <source>
        <dbReference type="ARBA" id="ARBA00003168"/>
    </source>
</evidence>
<keyword evidence="9 11" id="KW-1133">Transmembrane helix</keyword>
<keyword evidence="10 11" id="KW-0472">Membrane</keyword>
<dbReference type="PANTHER" id="PTHR43840">
    <property type="entry name" value="MITOCHONDRIAL METAL TRANSPORTER 1-RELATED"/>
    <property type="match status" value="1"/>
</dbReference>
<keyword evidence="7 11" id="KW-0812">Transmembrane</keyword>
<evidence type="ECO:0000313" key="14">
    <source>
        <dbReference type="EMBL" id="CAD5321682.1"/>
    </source>
</evidence>
<organism evidence="14 15">
    <name type="scientific">Arabidopsis thaliana</name>
    <name type="common">Mouse-ear cress</name>
    <dbReference type="NCBI Taxonomy" id="3702"/>
    <lineage>
        <taxon>Eukaryota</taxon>
        <taxon>Viridiplantae</taxon>
        <taxon>Streptophyta</taxon>
        <taxon>Embryophyta</taxon>
        <taxon>Tracheophyta</taxon>
        <taxon>Spermatophyta</taxon>
        <taxon>Magnoliopsida</taxon>
        <taxon>eudicotyledons</taxon>
        <taxon>Gunneridae</taxon>
        <taxon>Pentapetalae</taxon>
        <taxon>rosids</taxon>
        <taxon>malvids</taxon>
        <taxon>Brassicales</taxon>
        <taxon>Brassicaceae</taxon>
        <taxon>Camelineae</taxon>
        <taxon>Arabidopsis</taxon>
    </lineage>
</organism>
<dbReference type="InterPro" id="IPR027470">
    <property type="entry name" value="Cation_efflux_CTD"/>
</dbReference>
<dbReference type="PANTHER" id="PTHR43840:SF15">
    <property type="entry name" value="MITOCHONDRIAL METAL TRANSPORTER 1-RELATED"/>
    <property type="match status" value="1"/>
</dbReference>
<dbReference type="GO" id="GO:0005774">
    <property type="term" value="C:vacuolar membrane"/>
    <property type="evidence" value="ECO:0007669"/>
    <property type="project" value="UniProtKB-SubCell"/>
</dbReference>
<dbReference type="SUPFAM" id="SSF161111">
    <property type="entry name" value="Cation efflux protein transmembrane domain-like"/>
    <property type="match status" value="1"/>
</dbReference>
<evidence type="ECO:0000256" key="6">
    <source>
        <dbReference type="ARBA" id="ARBA00022554"/>
    </source>
</evidence>
<evidence type="ECO:0000256" key="9">
    <source>
        <dbReference type="ARBA" id="ARBA00022989"/>
    </source>
</evidence>
<dbReference type="Pfam" id="PF16166">
    <property type="entry name" value="TIC20"/>
    <property type="match status" value="1"/>
</dbReference>
<dbReference type="SUPFAM" id="SSF160240">
    <property type="entry name" value="Cation efflux protein cytoplasmic domain-like"/>
    <property type="match status" value="1"/>
</dbReference>
<dbReference type="GO" id="GO:0008324">
    <property type="term" value="F:monoatomic cation transmembrane transporter activity"/>
    <property type="evidence" value="ECO:0007669"/>
    <property type="project" value="InterPro"/>
</dbReference>
<gene>
    <name evidence="14" type="ORF">AT9943_LOCUS9734</name>
</gene>